<name>A0ABP2C3M8_9FIRM</name>
<proteinExistence type="predicted"/>
<dbReference type="RefSeq" id="WP_075753566.1">
    <property type="nucleotide sequence ID" value="NZ_CP146991.1"/>
</dbReference>
<dbReference type="InterPro" id="IPR003141">
    <property type="entry name" value="Pol/His_phosphatase_N"/>
</dbReference>
<evidence type="ECO:0000313" key="2">
    <source>
        <dbReference type="EMBL" id="CVK18108.1"/>
    </source>
</evidence>
<sequence length="220" mass="24527">MLIDCHLHDSKYSCDSHMTLPEAVKRAKEIGLDAICMTNHDNNKLRNDIGDSAMIDGVLVIVGSEILTHEGDILVFGLQDLPNEKTSAEELLTLVRRNNGAAIAAHPFRNNNRGLGNNIRRLSGLLSAVEAFNGSTLDDHNLESYRLARELNLPIIGSSDAHKQDRVGRFATFFADTVRDHRDFVEAINHANYYPVMNKAGGFVLHPWKRLMQSGDLYGY</sequence>
<dbReference type="Gene3D" id="3.20.20.140">
    <property type="entry name" value="Metal-dependent hydrolases"/>
    <property type="match status" value="1"/>
</dbReference>
<dbReference type="Pfam" id="PF02811">
    <property type="entry name" value="PHP"/>
    <property type="match status" value="1"/>
</dbReference>
<evidence type="ECO:0000259" key="1">
    <source>
        <dbReference type="SMART" id="SM00481"/>
    </source>
</evidence>
<reference evidence="2 3" key="1">
    <citation type="submission" date="2016-01" db="EMBL/GenBank/DDBJ databases">
        <authorList>
            <person name="Brown R."/>
        </authorList>
    </citation>
    <scope>NUCLEOTIDE SEQUENCE [LARGE SCALE GENOMIC DNA]</scope>
    <source>
        <strain evidence="2">Sporomusa sphaeroides DSM 2875</strain>
    </source>
</reference>
<dbReference type="SUPFAM" id="SSF89550">
    <property type="entry name" value="PHP domain-like"/>
    <property type="match status" value="1"/>
</dbReference>
<keyword evidence="3" id="KW-1185">Reference proteome</keyword>
<dbReference type="InterPro" id="IPR052018">
    <property type="entry name" value="PHP_domain"/>
</dbReference>
<dbReference type="EMBL" id="FCOW01000002">
    <property type="protein sequence ID" value="CVK18108.1"/>
    <property type="molecule type" value="Genomic_DNA"/>
</dbReference>
<dbReference type="PANTHER" id="PTHR42924:SF3">
    <property type="entry name" value="POLYMERASE_HISTIDINOL PHOSPHATASE N-TERMINAL DOMAIN-CONTAINING PROTEIN"/>
    <property type="match status" value="1"/>
</dbReference>
<organism evidence="2 3">
    <name type="scientific">Sporomusa sphaeroides DSM 2875</name>
    <dbReference type="NCBI Taxonomy" id="1337886"/>
    <lineage>
        <taxon>Bacteria</taxon>
        <taxon>Bacillati</taxon>
        <taxon>Bacillota</taxon>
        <taxon>Negativicutes</taxon>
        <taxon>Selenomonadales</taxon>
        <taxon>Sporomusaceae</taxon>
        <taxon>Sporomusa</taxon>
    </lineage>
</organism>
<dbReference type="CDD" id="cd07432">
    <property type="entry name" value="PHP_HisPPase"/>
    <property type="match status" value="1"/>
</dbReference>
<dbReference type="InterPro" id="IPR016195">
    <property type="entry name" value="Pol/histidinol_Pase-like"/>
</dbReference>
<accession>A0ABP2C3M8</accession>
<dbReference type="Pfam" id="PF13263">
    <property type="entry name" value="PHP_C"/>
    <property type="match status" value="1"/>
</dbReference>
<dbReference type="SMART" id="SM00481">
    <property type="entry name" value="POLIIIAc"/>
    <property type="match status" value="1"/>
</dbReference>
<gene>
    <name evidence="2" type="ORF">SSPH_00745</name>
</gene>
<dbReference type="PANTHER" id="PTHR42924">
    <property type="entry name" value="EXONUCLEASE"/>
    <property type="match status" value="1"/>
</dbReference>
<dbReference type="Proteomes" id="UP000245702">
    <property type="component" value="Unassembled WGS sequence"/>
</dbReference>
<evidence type="ECO:0000313" key="3">
    <source>
        <dbReference type="Proteomes" id="UP000245702"/>
    </source>
</evidence>
<protein>
    <submittedName>
        <fullName evidence="2">PHP domain protein</fullName>
    </submittedName>
</protein>
<comment type="caution">
    <text evidence="2">The sequence shown here is derived from an EMBL/GenBank/DDBJ whole genome shotgun (WGS) entry which is preliminary data.</text>
</comment>
<dbReference type="InterPro" id="IPR004013">
    <property type="entry name" value="PHP_dom"/>
</dbReference>
<feature type="domain" description="Polymerase/histidinol phosphatase N-terminal" evidence="1">
    <location>
        <begin position="3"/>
        <end position="70"/>
    </location>
</feature>